<feature type="compositionally biased region" description="Low complexity" evidence="1">
    <location>
        <begin position="906"/>
        <end position="941"/>
    </location>
</feature>
<organism evidence="2 3">
    <name type="scientific">Sporothrix eucalyptigena</name>
    <dbReference type="NCBI Taxonomy" id="1812306"/>
    <lineage>
        <taxon>Eukaryota</taxon>
        <taxon>Fungi</taxon>
        <taxon>Dikarya</taxon>
        <taxon>Ascomycota</taxon>
        <taxon>Pezizomycotina</taxon>
        <taxon>Sordariomycetes</taxon>
        <taxon>Sordariomycetidae</taxon>
        <taxon>Ophiostomatales</taxon>
        <taxon>Ophiostomataceae</taxon>
        <taxon>Sporothrix</taxon>
    </lineage>
</organism>
<feature type="compositionally biased region" description="Acidic residues" evidence="1">
    <location>
        <begin position="68"/>
        <end position="84"/>
    </location>
</feature>
<reference evidence="2 3" key="1">
    <citation type="submission" date="2024-01" db="EMBL/GenBank/DDBJ databases">
        <authorList>
            <person name="Allen C."/>
            <person name="Tagirdzhanova G."/>
        </authorList>
    </citation>
    <scope>NUCLEOTIDE SEQUENCE [LARGE SCALE GENOMIC DNA]</scope>
</reference>
<feature type="region of interest" description="Disordered" evidence="1">
    <location>
        <begin position="629"/>
        <end position="675"/>
    </location>
</feature>
<dbReference type="EMBL" id="CAWUHD010000044">
    <property type="protein sequence ID" value="CAK7222402.1"/>
    <property type="molecule type" value="Genomic_DNA"/>
</dbReference>
<feature type="compositionally biased region" description="Basic and acidic residues" evidence="1">
    <location>
        <begin position="223"/>
        <end position="244"/>
    </location>
</feature>
<dbReference type="PANTHER" id="PTHR13843">
    <property type="entry name" value="MICROTUBULE-ASSOCIATED PROTEIN"/>
    <property type="match status" value="1"/>
</dbReference>
<feature type="compositionally biased region" description="Basic residues" evidence="1">
    <location>
        <begin position="9"/>
        <end position="20"/>
    </location>
</feature>
<feature type="compositionally biased region" description="Basic residues" evidence="1">
    <location>
        <begin position="135"/>
        <end position="144"/>
    </location>
</feature>
<feature type="compositionally biased region" description="Acidic residues" evidence="1">
    <location>
        <begin position="725"/>
        <end position="735"/>
    </location>
</feature>
<dbReference type="PANTHER" id="PTHR13843:SF12">
    <property type="entry name" value="ATPASE F1_V1_A1 COMPLEX ALPHA_BETA SUBUNIT NUCLEOTIDE-BINDING DOMAIN-CONTAINING PROTEIN"/>
    <property type="match status" value="1"/>
</dbReference>
<protein>
    <submittedName>
        <fullName evidence="2">Uncharacterized protein</fullName>
    </submittedName>
</protein>
<feature type="region of interest" description="Disordered" evidence="1">
    <location>
        <begin position="1"/>
        <end position="390"/>
    </location>
</feature>
<gene>
    <name evidence="2" type="ORF">SEUCBS140593_004889</name>
</gene>
<proteinExistence type="predicted"/>
<evidence type="ECO:0000256" key="1">
    <source>
        <dbReference type="SAM" id="MobiDB-lite"/>
    </source>
</evidence>
<keyword evidence="3" id="KW-1185">Reference proteome</keyword>
<sequence>MDGPQQVPKKGRKFAMRPARRGGNDSQSEDDGHDLHARLRRQEVAELAAAEEVENSISSLFPPLETMPVDDEPETQQPDDDDDVPPVSWDLMSERERASYGPSDGEDNNEEDAIFVGGIEAQPEEPVQPESPPSRPKRKRRRTAKAAQSSPVAKRSRGRRQGLGVTNVVEQVSAAMAKARPIATMERQTRAAQRKEQQEKRQQEEEVEPPQDETIEEAQEQVQEDREVGEAREEDAREEEKEQEKEVEEVEEEVEEPPPKTPRRQTRNRRKATSATPTRTLRRVRQGQPSSQNAATIGGEGEEADINNEIENETQQEAEEVPSQTIPETSQDTAPSGSVYDQSEAAEESDRSRPTRTAPRRVAKRKRSKPQSADDNSEEENEMGESVEAQEPEAVCGLLKIAFVSTKTAAAIAQLMGSVGWTGKLTWKMGLRSLYTNPNESGPSPVTRECRELLALLAYLDELYTAAPHPGPSDQDIERQQSDLRAQEQYLWQKKEQADSYANNVSLLVTVICDETLQPLAGYATNASRENVHSRAVLADDLLVFVIPRLASLLQTAYALGGRMPDEELDPNSFYVPCDTVQLTFANWHAVSRVANWLARLEGALAYELGYRAERDILGRYRYLEDSDYDDDRPYPNTTRNRRNGRAPRNRLGRRSRLGSDRTRPRQSLSGEAVDAVLYEPSPAVKRLDRCRLKPLLNQLQDEICRARIDLERSVQRRPQPVPGDDGEANSEADSNEGSWVPVEIAAAQKPQTQGNQEQQQRGERLEIELPVTEITEEARVARNNQRVEGEEGDDLEDDIQDEPLMTPAIEAARQIGFFVESVASVESVAVENAAELVRETEKEAEARAEESRPRADAMQAEAPEAVTASQTPEVSQGVQAMQEVQVAAAEVVEAPAASPGRVVETFRTNTTPTPATPTPRAASQTHVSPAKAAPVVAAPARSPPTTPAPAPSTAASTGTSQAYTKAELKTILVRLRKLRGTAQLDLVRLAADFGRDVYDVASRVEAIKNAVRATALKDKKPVPHWAQAGYLIR</sequence>
<comment type="caution">
    <text evidence="2">The sequence shown here is derived from an EMBL/GenBank/DDBJ whole genome shotgun (WGS) entry which is preliminary data.</text>
</comment>
<feature type="compositionally biased region" description="Acidic residues" evidence="1">
    <location>
        <begin position="205"/>
        <end position="219"/>
    </location>
</feature>
<accession>A0ABP0BRQ7</accession>
<feature type="compositionally biased region" description="Acidic residues" evidence="1">
    <location>
        <begin position="245"/>
        <end position="256"/>
    </location>
</feature>
<feature type="region of interest" description="Disordered" evidence="1">
    <location>
        <begin position="716"/>
        <end position="737"/>
    </location>
</feature>
<dbReference type="Proteomes" id="UP001642482">
    <property type="component" value="Unassembled WGS sequence"/>
</dbReference>
<feature type="compositionally biased region" description="Basic and acidic residues" evidence="1">
    <location>
        <begin position="33"/>
        <end position="44"/>
    </location>
</feature>
<dbReference type="InterPro" id="IPR026074">
    <property type="entry name" value="MAP1"/>
</dbReference>
<feature type="compositionally biased region" description="Basic residues" evidence="1">
    <location>
        <begin position="261"/>
        <end position="272"/>
    </location>
</feature>
<feature type="compositionally biased region" description="Low complexity" evidence="1">
    <location>
        <begin position="952"/>
        <end position="962"/>
    </location>
</feature>
<name>A0ABP0BRQ7_9PEZI</name>
<feature type="compositionally biased region" description="Acidic residues" evidence="1">
    <location>
        <begin position="104"/>
        <end position="113"/>
    </location>
</feature>
<feature type="compositionally biased region" description="Basic residues" evidence="1">
    <location>
        <begin position="640"/>
        <end position="657"/>
    </location>
</feature>
<feature type="compositionally biased region" description="Acidic residues" evidence="1">
    <location>
        <begin position="300"/>
        <end position="320"/>
    </location>
</feature>
<feature type="compositionally biased region" description="Polar residues" evidence="1">
    <location>
        <begin position="322"/>
        <end position="341"/>
    </location>
</feature>
<evidence type="ECO:0000313" key="2">
    <source>
        <dbReference type="EMBL" id="CAK7222402.1"/>
    </source>
</evidence>
<evidence type="ECO:0000313" key="3">
    <source>
        <dbReference type="Proteomes" id="UP001642482"/>
    </source>
</evidence>
<feature type="compositionally biased region" description="Basic residues" evidence="1">
    <location>
        <begin position="358"/>
        <end position="369"/>
    </location>
</feature>
<feature type="region of interest" description="Disordered" evidence="1">
    <location>
        <begin position="839"/>
        <end position="878"/>
    </location>
</feature>
<feature type="compositionally biased region" description="Polar residues" evidence="1">
    <location>
        <begin position="868"/>
        <end position="878"/>
    </location>
</feature>
<feature type="compositionally biased region" description="Acidic residues" evidence="1">
    <location>
        <begin position="375"/>
        <end position="390"/>
    </location>
</feature>
<feature type="compositionally biased region" description="Pro residues" evidence="1">
    <location>
        <begin position="942"/>
        <end position="951"/>
    </location>
</feature>
<feature type="region of interest" description="Disordered" evidence="1">
    <location>
        <begin position="901"/>
        <end position="962"/>
    </location>
</feature>
<feature type="compositionally biased region" description="Basic and acidic residues" evidence="1">
    <location>
        <begin position="187"/>
        <end position="204"/>
    </location>
</feature>
<feature type="compositionally biased region" description="Basic and acidic residues" evidence="1">
    <location>
        <begin position="839"/>
        <end position="856"/>
    </location>
</feature>